<keyword evidence="8 12" id="KW-0472">Membrane</keyword>
<dbReference type="InterPro" id="IPR017452">
    <property type="entry name" value="GPCR_Rhodpsn_7TM"/>
</dbReference>
<dbReference type="PRINTS" id="PR00237">
    <property type="entry name" value="GPCRRHODOPSN"/>
</dbReference>
<keyword evidence="2" id="KW-1003">Cell membrane</keyword>
<keyword evidence="11" id="KW-0807">Transducer</keyword>
<dbReference type="PANTHER" id="PTHR24231">
    <property type="entry name" value="PURINOCEPTOR-RELATED G-PROTEIN COUPLED RECEPTOR"/>
    <property type="match status" value="1"/>
</dbReference>
<comment type="subcellular location">
    <subcellularLocation>
        <location evidence="1">Cell membrane</location>
        <topology evidence="1">Multi-pass membrane protein</topology>
    </subcellularLocation>
</comment>
<feature type="transmembrane region" description="Helical" evidence="12">
    <location>
        <begin position="232"/>
        <end position="258"/>
    </location>
</feature>
<keyword evidence="4" id="KW-0391">Immunity</keyword>
<dbReference type="PROSITE" id="PS50262">
    <property type="entry name" value="G_PROTEIN_RECEP_F1_2"/>
    <property type="match status" value="1"/>
</dbReference>
<protein>
    <recommendedName>
        <fullName evidence="14">G-protein coupled receptors family 1 profile domain-containing protein</fullName>
    </recommendedName>
</protein>
<reference evidence="15" key="3">
    <citation type="submission" date="2025-09" db="UniProtKB">
        <authorList>
            <consortium name="Ensembl"/>
        </authorList>
    </citation>
    <scope>IDENTIFICATION</scope>
</reference>
<dbReference type="SUPFAM" id="SSF81321">
    <property type="entry name" value="Family A G protein-coupled receptor-like"/>
    <property type="match status" value="1"/>
</dbReference>
<keyword evidence="7" id="KW-1064">Adaptive immunity</keyword>
<reference evidence="15" key="2">
    <citation type="submission" date="2025-08" db="UniProtKB">
        <authorList>
            <consortium name="Ensembl"/>
        </authorList>
    </citation>
    <scope>IDENTIFICATION</scope>
</reference>
<dbReference type="GO" id="GO:0005886">
    <property type="term" value="C:plasma membrane"/>
    <property type="evidence" value="ECO:0007669"/>
    <property type="project" value="UniProtKB-SubCell"/>
</dbReference>
<dbReference type="Proteomes" id="UP000694395">
    <property type="component" value="Chromosome 10"/>
</dbReference>
<evidence type="ECO:0000256" key="9">
    <source>
        <dbReference type="ARBA" id="ARBA00023157"/>
    </source>
</evidence>
<keyword evidence="10" id="KW-0675">Receptor</keyword>
<dbReference type="GeneTree" id="ENSGT00990000203527"/>
<proteinExistence type="predicted"/>
<evidence type="ECO:0000256" key="1">
    <source>
        <dbReference type="ARBA" id="ARBA00004651"/>
    </source>
</evidence>
<evidence type="ECO:0000256" key="8">
    <source>
        <dbReference type="ARBA" id="ARBA00023136"/>
    </source>
</evidence>
<keyword evidence="9" id="KW-1015">Disulfide bond</keyword>
<dbReference type="PANTHER" id="PTHR24231:SF48">
    <property type="entry name" value="G-PROTEIN COUPLED RECEPTORS FAMILY 1 PROFILE DOMAIN-CONTAINING PROTEIN"/>
    <property type="match status" value="1"/>
</dbReference>
<keyword evidence="5 12" id="KW-1133">Transmembrane helix</keyword>
<feature type="chain" id="PRO_5035475775" description="G-protein coupled receptors family 1 profile domain-containing protein" evidence="13">
    <location>
        <begin position="25"/>
        <end position="389"/>
    </location>
</feature>
<evidence type="ECO:0000256" key="12">
    <source>
        <dbReference type="SAM" id="Phobius"/>
    </source>
</evidence>
<dbReference type="Gene3D" id="1.20.1070.10">
    <property type="entry name" value="Rhodopsin 7-helix transmembrane proteins"/>
    <property type="match status" value="1"/>
</dbReference>
<evidence type="ECO:0000256" key="6">
    <source>
        <dbReference type="ARBA" id="ARBA00023040"/>
    </source>
</evidence>
<evidence type="ECO:0000259" key="14">
    <source>
        <dbReference type="PROSITE" id="PS50262"/>
    </source>
</evidence>
<evidence type="ECO:0000256" key="13">
    <source>
        <dbReference type="SAM" id="SignalP"/>
    </source>
</evidence>
<keyword evidence="13" id="KW-0732">Signal</keyword>
<sequence>MPQHNVVLVSLFSLSCCLFTFQHTQYIFHTFVSLPLFKGLTGGTDNMSLESGMSNLTCDCPIDSFKHSVFPATYLLIFFLGLIANSASLWVFLSMYRRRRSITMVNLYMVNLLMSDLMLVCSLPLRSAYYLLDSHWPFGDLTCRLVSYVFYINMYGSVYFLLALSVLRYLAVSHPYTFMSLEGGSCGWGGCLLIWIFVSLASTPLLSIGTIQEGEEQTRCLELGSSLGTIILLNRAALVVGFALPFTVISVCYICVLLSLRQCRAGVEGMRKPSTRKSCALVILGLCIFLICFLPYHVVRTLFLAAEQNVQLNGCEDSCSYLQGIRKAAVVTLCLAAGNSCLDPFLFFFVGENFRDFCTKKIGRQRRVIDNTERPRIQELQPIELTVNL</sequence>
<evidence type="ECO:0000256" key="3">
    <source>
        <dbReference type="ARBA" id="ARBA00022692"/>
    </source>
</evidence>
<keyword evidence="16" id="KW-1185">Reference proteome</keyword>
<feature type="transmembrane region" description="Helical" evidence="12">
    <location>
        <begin position="105"/>
        <end position="125"/>
    </location>
</feature>
<feature type="transmembrane region" description="Helical" evidence="12">
    <location>
        <begin position="145"/>
        <end position="171"/>
    </location>
</feature>
<dbReference type="PRINTS" id="PR01157">
    <property type="entry name" value="P2YPURNOCPTR"/>
</dbReference>
<evidence type="ECO:0000256" key="10">
    <source>
        <dbReference type="ARBA" id="ARBA00023170"/>
    </source>
</evidence>
<dbReference type="FunFam" id="1.20.1070.10:FF:000017">
    <property type="entry name" value="lysophosphatidic acid receptor 4"/>
    <property type="match status" value="1"/>
</dbReference>
<name>A0A8C7LXJ6_ONCMY</name>
<keyword evidence="6" id="KW-0297">G-protein coupled receptor</keyword>
<feature type="signal peptide" evidence="13">
    <location>
        <begin position="1"/>
        <end position="24"/>
    </location>
</feature>
<evidence type="ECO:0000256" key="11">
    <source>
        <dbReference type="ARBA" id="ARBA00023224"/>
    </source>
</evidence>
<evidence type="ECO:0000256" key="5">
    <source>
        <dbReference type="ARBA" id="ARBA00022989"/>
    </source>
</evidence>
<evidence type="ECO:0000313" key="16">
    <source>
        <dbReference type="Proteomes" id="UP000694395"/>
    </source>
</evidence>
<dbReference type="GO" id="GO:0004930">
    <property type="term" value="F:G protein-coupled receptor activity"/>
    <property type="evidence" value="ECO:0007669"/>
    <property type="project" value="UniProtKB-KW"/>
</dbReference>
<dbReference type="GO" id="GO:0002250">
    <property type="term" value="P:adaptive immune response"/>
    <property type="evidence" value="ECO:0007669"/>
    <property type="project" value="UniProtKB-KW"/>
</dbReference>
<reference evidence="15" key="1">
    <citation type="submission" date="2020-07" db="EMBL/GenBank/DDBJ databases">
        <title>A long reads based de novo assembly of the rainbow trout Arlee double haploid line genome.</title>
        <authorList>
            <person name="Gao G."/>
            <person name="Palti Y."/>
        </authorList>
    </citation>
    <scope>NUCLEOTIDE SEQUENCE [LARGE SCALE GENOMIC DNA]</scope>
</reference>
<feature type="domain" description="G-protein coupled receptors family 1 profile" evidence="14">
    <location>
        <begin position="87"/>
        <end position="347"/>
    </location>
</feature>
<evidence type="ECO:0000256" key="2">
    <source>
        <dbReference type="ARBA" id="ARBA00022475"/>
    </source>
</evidence>
<feature type="transmembrane region" description="Helical" evidence="12">
    <location>
        <begin position="279"/>
        <end position="299"/>
    </location>
</feature>
<accession>A0A8C7LXJ6</accession>
<evidence type="ECO:0000313" key="15">
    <source>
        <dbReference type="Ensembl" id="ENSOMYP00000003401.2"/>
    </source>
</evidence>
<dbReference type="InterPro" id="IPR000276">
    <property type="entry name" value="GPCR_Rhodpsn"/>
</dbReference>
<dbReference type="AlphaFoldDB" id="A0A8C7LXJ6"/>
<feature type="transmembrane region" description="Helical" evidence="12">
    <location>
        <begin position="72"/>
        <end position="93"/>
    </location>
</feature>
<evidence type="ECO:0000256" key="4">
    <source>
        <dbReference type="ARBA" id="ARBA00022859"/>
    </source>
</evidence>
<keyword evidence="3 12" id="KW-0812">Transmembrane</keyword>
<dbReference type="Pfam" id="PF00001">
    <property type="entry name" value="7tm_1"/>
    <property type="match status" value="1"/>
</dbReference>
<dbReference type="Ensembl" id="ENSOMYT00000003814.2">
    <property type="protein sequence ID" value="ENSOMYP00000003401.2"/>
    <property type="gene ID" value="ENSOMYG00000001824.2"/>
</dbReference>
<evidence type="ECO:0000256" key="7">
    <source>
        <dbReference type="ARBA" id="ARBA00023130"/>
    </source>
</evidence>
<organism evidence="15 16">
    <name type="scientific">Oncorhynchus mykiss</name>
    <name type="common">Rainbow trout</name>
    <name type="synonym">Salmo gairdneri</name>
    <dbReference type="NCBI Taxonomy" id="8022"/>
    <lineage>
        <taxon>Eukaryota</taxon>
        <taxon>Metazoa</taxon>
        <taxon>Chordata</taxon>
        <taxon>Craniata</taxon>
        <taxon>Vertebrata</taxon>
        <taxon>Euteleostomi</taxon>
        <taxon>Actinopterygii</taxon>
        <taxon>Neopterygii</taxon>
        <taxon>Teleostei</taxon>
        <taxon>Protacanthopterygii</taxon>
        <taxon>Salmoniformes</taxon>
        <taxon>Salmonidae</taxon>
        <taxon>Salmoninae</taxon>
        <taxon>Oncorhynchus</taxon>
    </lineage>
</organism>